<evidence type="ECO:0000313" key="2">
    <source>
        <dbReference type="EMBL" id="KAJ9133565.1"/>
    </source>
</evidence>
<evidence type="ECO:0000256" key="1">
    <source>
        <dbReference type="SAM" id="Phobius"/>
    </source>
</evidence>
<feature type="transmembrane region" description="Helical" evidence="1">
    <location>
        <begin position="26"/>
        <end position="48"/>
    </location>
</feature>
<dbReference type="EMBL" id="JANBVO010000049">
    <property type="protein sequence ID" value="KAJ9133565.1"/>
    <property type="molecule type" value="Genomic_DNA"/>
</dbReference>
<gene>
    <name evidence="2" type="ORF">NKR23_g10656</name>
</gene>
<name>A0AA38R2J2_9PEZI</name>
<protein>
    <submittedName>
        <fullName evidence="2">Uncharacterized protein</fullName>
    </submittedName>
</protein>
<accession>A0AA38R2J2</accession>
<keyword evidence="3" id="KW-1185">Reference proteome</keyword>
<reference evidence="2" key="1">
    <citation type="submission" date="2022-07" db="EMBL/GenBank/DDBJ databases">
        <title>Fungi with potential for degradation of polypropylene.</title>
        <authorList>
            <person name="Gostincar C."/>
        </authorList>
    </citation>
    <scope>NUCLEOTIDE SEQUENCE</scope>
    <source>
        <strain evidence="2">EXF-13308</strain>
    </source>
</reference>
<keyword evidence="1" id="KW-0812">Transmembrane</keyword>
<dbReference type="Proteomes" id="UP001174694">
    <property type="component" value="Unassembled WGS sequence"/>
</dbReference>
<evidence type="ECO:0000313" key="3">
    <source>
        <dbReference type="Proteomes" id="UP001174694"/>
    </source>
</evidence>
<proteinExistence type="predicted"/>
<organism evidence="2 3">
    <name type="scientific">Pleurostoma richardsiae</name>
    <dbReference type="NCBI Taxonomy" id="41990"/>
    <lineage>
        <taxon>Eukaryota</taxon>
        <taxon>Fungi</taxon>
        <taxon>Dikarya</taxon>
        <taxon>Ascomycota</taxon>
        <taxon>Pezizomycotina</taxon>
        <taxon>Sordariomycetes</taxon>
        <taxon>Sordariomycetidae</taxon>
        <taxon>Calosphaeriales</taxon>
        <taxon>Pleurostomataceae</taxon>
        <taxon>Pleurostoma</taxon>
    </lineage>
</organism>
<keyword evidence="1" id="KW-0472">Membrane</keyword>
<comment type="caution">
    <text evidence="2">The sequence shown here is derived from an EMBL/GenBank/DDBJ whole genome shotgun (WGS) entry which is preliminary data.</text>
</comment>
<sequence>MKGDGFQVVPPPCGAAQPQQQQQKQLLRWACSLIVIITLLLLPTMGGARLRLLTIGRAVCPEFSRGSSIYVCHITLGKKVQTPVPFSGETTPKRHGRRHS</sequence>
<keyword evidence="1" id="KW-1133">Transmembrane helix</keyword>
<dbReference type="AlphaFoldDB" id="A0AA38R2J2"/>